<evidence type="ECO:0000256" key="6">
    <source>
        <dbReference type="ARBA" id="ARBA00023136"/>
    </source>
</evidence>
<dbReference type="PANTHER" id="PTHR11920:SF375">
    <property type="entry name" value="RECEPTOR-TYPE GUANYLATE CYCLASE GCY-13"/>
    <property type="match status" value="1"/>
</dbReference>
<dbReference type="Pfam" id="PF00211">
    <property type="entry name" value="Guanylate_cyc"/>
    <property type="match status" value="1"/>
</dbReference>
<sequence length="132" mass="14766">MWIDMSGQGVEEDVRAVMKVAPMQLKMREQRLRWYEHSFRRPENHRIKAGKIHLSSDANQLIEVVGGYRTEKRGEVIIKGKGVMETYWLIGTTDGSAGPEQCHDAGNQKGGGQGSADGTRGIYEEYKQSTPA</sequence>
<dbReference type="SUPFAM" id="SSF55073">
    <property type="entry name" value="Nucleotide cyclase"/>
    <property type="match status" value="1"/>
</dbReference>
<evidence type="ECO:0000256" key="4">
    <source>
        <dbReference type="ARBA" id="ARBA00022741"/>
    </source>
</evidence>
<evidence type="ECO:0000313" key="12">
    <source>
        <dbReference type="Proteomes" id="UP000050761"/>
    </source>
</evidence>
<dbReference type="GO" id="GO:0035556">
    <property type="term" value="P:intracellular signal transduction"/>
    <property type="evidence" value="ECO:0007669"/>
    <property type="project" value="InterPro"/>
</dbReference>
<dbReference type="InterPro" id="IPR001054">
    <property type="entry name" value="A/G_cyclase"/>
</dbReference>
<proteinExistence type="predicted"/>
<feature type="compositionally biased region" description="Basic and acidic residues" evidence="9">
    <location>
        <begin position="122"/>
        <end position="132"/>
    </location>
</feature>
<dbReference type="OrthoDB" id="1890790at2759"/>
<evidence type="ECO:0000256" key="9">
    <source>
        <dbReference type="SAM" id="MobiDB-lite"/>
    </source>
</evidence>
<dbReference type="GO" id="GO:0005886">
    <property type="term" value="C:plasma membrane"/>
    <property type="evidence" value="ECO:0007669"/>
    <property type="project" value="TreeGrafter"/>
</dbReference>
<evidence type="ECO:0000256" key="7">
    <source>
        <dbReference type="ARBA" id="ARBA00023180"/>
    </source>
</evidence>
<evidence type="ECO:0000313" key="13">
    <source>
        <dbReference type="WBParaSite" id="HPBE_0001235901-mRNA-1"/>
    </source>
</evidence>
<evidence type="ECO:0000259" key="10">
    <source>
        <dbReference type="Pfam" id="PF00211"/>
    </source>
</evidence>
<evidence type="ECO:0000256" key="2">
    <source>
        <dbReference type="ARBA" id="ARBA00004370"/>
    </source>
</evidence>
<reference evidence="11 12" key="1">
    <citation type="submission" date="2018-11" db="EMBL/GenBank/DDBJ databases">
        <authorList>
            <consortium name="Pathogen Informatics"/>
        </authorList>
    </citation>
    <scope>NUCLEOTIDE SEQUENCE [LARGE SCALE GENOMIC DNA]</scope>
</reference>
<dbReference type="InterPro" id="IPR029787">
    <property type="entry name" value="Nucleotide_cyclase"/>
</dbReference>
<evidence type="ECO:0000313" key="11">
    <source>
        <dbReference type="EMBL" id="VDO91840.1"/>
    </source>
</evidence>
<evidence type="ECO:0000256" key="1">
    <source>
        <dbReference type="ARBA" id="ARBA00001436"/>
    </source>
</evidence>
<name>A0A183FVK4_HELPZ</name>
<dbReference type="GO" id="GO:0001653">
    <property type="term" value="F:peptide receptor activity"/>
    <property type="evidence" value="ECO:0007669"/>
    <property type="project" value="TreeGrafter"/>
</dbReference>
<evidence type="ECO:0000256" key="3">
    <source>
        <dbReference type="ARBA" id="ARBA00022692"/>
    </source>
</evidence>
<dbReference type="GO" id="GO:0007168">
    <property type="term" value="P:receptor guanylyl cyclase signaling pathway"/>
    <property type="evidence" value="ECO:0007669"/>
    <property type="project" value="TreeGrafter"/>
</dbReference>
<accession>A0A3P7YUZ5</accession>
<organism evidence="12 13">
    <name type="scientific">Heligmosomoides polygyrus</name>
    <name type="common">Parasitic roundworm</name>
    <dbReference type="NCBI Taxonomy" id="6339"/>
    <lineage>
        <taxon>Eukaryota</taxon>
        <taxon>Metazoa</taxon>
        <taxon>Ecdysozoa</taxon>
        <taxon>Nematoda</taxon>
        <taxon>Chromadorea</taxon>
        <taxon>Rhabditida</taxon>
        <taxon>Rhabditina</taxon>
        <taxon>Rhabditomorpha</taxon>
        <taxon>Strongyloidea</taxon>
        <taxon>Heligmosomidae</taxon>
        <taxon>Heligmosomoides</taxon>
    </lineage>
</organism>
<dbReference type="InterPro" id="IPR050401">
    <property type="entry name" value="Cyclic_nucleotide_synthase"/>
</dbReference>
<dbReference type="GO" id="GO:0004016">
    <property type="term" value="F:adenylate cyclase activity"/>
    <property type="evidence" value="ECO:0007669"/>
    <property type="project" value="TreeGrafter"/>
</dbReference>
<dbReference type="EMBL" id="UZAH01027468">
    <property type="protein sequence ID" value="VDO91840.1"/>
    <property type="molecule type" value="Genomic_DNA"/>
</dbReference>
<dbReference type="GO" id="GO:0004383">
    <property type="term" value="F:guanylate cyclase activity"/>
    <property type="evidence" value="ECO:0007669"/>
    <property type="project" value="UniProtKB-EC"/>
</dbReference>
<keyword evidence="4" id="KW-0547">Nucleotide-binding</keyword>
<protein>
    <submittedName>
        <fullName evidence="13">Guanylate cyclase domain-containing protein</fullName>
    </submittedName>
</protein>
<dbReference type="Gene3D" id="3.30.70.1230">
    <property type="entry name" value="Nucleotide cyclase"/>
    <property type="match status" value="1"/>
</dbReference>
<dbReference type="GO" id="GO:0000166">
    <property type="term" value="F:nucleotide binding"/>
    <property type="evidence" value="ECO:0007669"/>
    <property type="project" value="UniProtKB-KW"/>
</dbReference>
<feature type="region of interest" description="Disordered" evidence="9">
    <location>
        <begin position="95"/>
        <end position="132"/>
    </location>
</feature>
<evidence type="ECO:0000256" key="5">
    <source>
        <dbReference type="ARBA" id="ARBA00022989"/>
    </source>
</evidence>
<keyword evidence="3" id="KW-0812">Transmembrane</keyword>
<reference evidence="13" key="2">
    <citation type="submission" date="2019-09" db="UniProtKB">
        <authorList>
            <consortium name="WormBaseParasite"/>
        </authorList>
    </citation>
    <scope>IDENTIFICATION</scope>
</reference>
<accession>A0A183FVK4</accession>
<keyword evidence="12" id="KW-1185">Reference proteome</keyword>
<feature type="domain" description="Guanylate cyclase" evidence="10">
    <location>
        <begin position="48"/>
        <end position="90"/>
    </location>
</feature>
<keyword evidence="7" id="KW-0325">Glycoprotein</keyword>
<evidence type="ECO:0000256" key="8">
    <source>
        <dbReference type="ARBA" id="ARBA00023239"/>
    </source>
</evidence>
<gene>
    <name evidence="11" type="ORF">HPBE_LOCUS12360</name>
</gene>
<comment type="subcellular location">
    <subcellularLocation>
        <location evidence="2">Membrane</location>
    </subcellularLocation>
</comment>
<comment type="catalytic activity">
    <reaction evidence="1">
        <text>GTP = 3',5'-cyclic GMP + diphosphate</text>
        <dbReference type="Rhea" id="RHEA:13665"/>
        <dbReference type="ChEBI" id="CHEBI:33019"/>
        <dbReference type="ChEBI" id="CHEBI:37565"/>
        <dbReference type="ChEBI" id="CHEBI:57746"/>
        <dbReference type="EC" id="4.6.1.2"/>
    </reaction>
</comment>
<dbReference type="WBParaSite" id="HPBE_0001235901-mRNA-1">
    <property type="protein sequence ID" value="HPBE_0001235901-mRNA-1"/>
    <property type="gene ID" value="HPBE_0001235901"/>
</dbReference>
<dbReference type="Proteomes" id="UP000050761">
    <property type="component" value="Unassembled WGS sequence"/>
</dbReference>
<keyword evidence="6" id="KW-0472">Membrane</keyword>
<dbReference type="AlphaFoldDB" id="A0A183FVK4"/>
<dbReference type="PANTHER" id="PTHR11920">
    <property type="entry name" value="GUANYLYL CYCLASE"/>
    <property type="match status" value="1"/>
</dbReference>
<keyword evidence="5" id="KW-1133">Transmembrane helix</keyword>
<keyword evidence="8" id="KW-0456">Lyase</keyword>